<gene>
    <name evidence="3" type="ORF">CCMP2556_LOCUS35302</name>
</gene>
<organism evidence="3 4">
    <name type="scientific">Durusdinium trenchii</name>
    <dbReference type="NCBI Taxonomy" id="1381693"/>
    <lineage>
        <taxon>Eukaryota</taxon>
        <taxon>Sar</taxon>
        <taxon>Alveolata</taxon>
        <taxon>Dinophyceae</taxon>
        <taxon>Suessiales</taxon>
        <taxon>Symbiodiniaceae</taxon>
        <taxon>Durusdinium</taxon>
    </lineage>
</organism>
<dbReference type="Proteomes" id="UP001642484">
    <property type="component" value="Unassembled WGS sequence"/>
</dbReference>
<feature type="transmembrane region" description="Helical" evidence="2">
    <location>
        <begin position="345"/>
        <end position="366"/>
    </location>
</feature>
<evidence type="ECO:0000313" key="3">
    <source>
        <dbReference type="EMBL" id="CAK9071810.1"/>
    </source>
</evidence>
<feature type="compositionally biased region" description="Basic residues" evidence="1">
    <location>
        <begin position="1107"/>
        <end position="1120"/>
    </location>
</feature>
<feature type="transmembrane region" description="Helical" evidence="2">
    <location>
        <begin position="415"/>
        <end position="435"/>
    </location>
</feature>
<dbReference type="EMBL" id="CAXAMN010022673">
    <property type="protein sequence ID" value="CAK9071810.1"/>
    <property type="molecule type" value="Genomic_DNA"/>
</dbReference>
<protein>
    <submittedName>
        <fullName evidence="3">Uncharacterized protein</fullName>
    </submittedName>
</protein>
<feature type="transmembrane region" description="Helical" evidence="2">
    <location>
        <begin position="276"/>
        <end position="302"/>
    </location>
</feature>
<keyword evidence="2" id="KW-0812">Transmembrane</keyword>
<comment type="caution">
    <text evidence="3">The sequence shown here is derived from an EMBL/GenBank/DDBJ whole genome shotgun (WGS) entry which is preliminary data.</text>
</comment>
<keyword evidence="2" id="KW-1133">Transmembrane helix</keyword>
<feature type="transmembrane region" description="Helical" evidence="2">
    <location>
        <begin position="497"/>
        <end position="519"/>
    </location>
</feature>
<evidence type="ECO:0000313" key="4">
    <source>
        <dbReference type="Proteomes" id="UP001642484"/>
    </source>
</evidence>
<dbReference type="InterPro" id="IPR032675">
    <property type="entry name" value="LRR_dom_sf"/>
</dbReference>
<reference evidence="3 4" key="1">
    <citation type="submission" date="2024-02" db="EMBL/GenBank/DDBJ databases">
        <authorList>
            <person name="Chen Y."/>
            <person name="Shah S."/>
            <person name="Dougan E. K."/>
            <person name="Thang M."/>
            <person name="Chan C."/>
        </authorList>
    </citation>
    <scope>NUCLEOTIDE SEQUENCE [LARGE SCALE GENOMIC DNA]</scope>
</reference>
<name>A0ABP0PAW5_9DINO</name>
<sequence>MAMQRANAATQLPEAVRPDFSGRYIRAIFVASNVRQGGHGFYSTESEWEKAKVHLLLELDLRLVENSEVQKLKLCTAQDLEGVPTEMIVESMLRLESDEKVVGFTMNEVQSPQGGISYYFVRVMVKNEEGIRSEPLSREMFPLVHSFPGHEVLLQSKAKPAAEVRALRAFRGHERDHLTGLVYQGWNSPECATGQTPMFWLELCVLTCGLYYLDVATDLQQLFLFLAEHQYEYFALSCAGMAIPVVSTVIDAMAWSESKVATPQCDKFRKIVPSKTMRIIVVVFAVLSQSHMLLLILASALIRTKHDLLLGAKQAEVAEAVVSAGLQSNYFCLILVGLESVSPEAFQGLSLSIIMSCASLAFGFATRDKIDAKVLQVPGKLDWGPTFAALFLVRAMEVASRLMALNMLHLATRTWAAFGGPVTVAVLVALAFFLFPEATKADKLAAVIAHPGQVLLGRRSMIPLRYSLYLHWLLQLVAISLQGLASTDIWLAEAKVVPWPVIVASLAGCICSTLGLCVLAHVGENQKHPVLEKAAKGQALTCTMLAAALQLPNATVPTLAAAEEISLDLQALEDPEILSKLTKAHTPLCIPASSMSHMESDLEKHWQHLTHLNVVNADFSECQFDESSKWQQEILAWHRLRVLRFREQKLGAAVLHMVSCCTELEELGFVWCGSTEPEAWRKLQGAQWPKLRVADFTWCFRRDDRKGCAEEVLRSLAQCSELQKLKFVGNFYPRTEAWDDVLKTGSWPQLQWEKCDFGRNGPSEEFLPEEAEEEVASVDHPEKPQPTIGMSSRCFTRLSRCIVRESETAQVIPSRCCTHVAMRNEDGKRLDGSLDYGGQDLDAAILPPLAQGKDMEVLYADWCRHLPASAWQSLENAQWPELKVAVFDDSFHMDSQGLEGAPALLQLLARCPRLKSIKLSFCGGIAAEAWEALRAAEWPQLKEARWEMCFESGKPASGGAGIVMELLARCQRLEKIDLSRCKGIAAEAFQLLGAADWPELRSAGFNDSFVGSNRSALPAVLQMLSRCPKVEHLNFYDCGVTEKELQKLPGGCWPHLEIQKCNGFDGEEKLKQLRRLKGADATEAASSAVIVIEDAMTQEADAEAKQPKRRKKVRSVRRRKPAETEAPNDAGDVSQIEGVCGDLEAERPIEAKEEERPEAPKKKRTSKKATRSVKKFRVRKSAPVNLMPTPADLKEQHADGEGAPSESRPNEACEKRRPMGRNCQMH</sequence>
<dbReference type="Gene3D" id="3.80.10.10">
    <property type="entry name" value="Ribonuclease Inhibitor"/>
    <property type="match status" value="2"/>
</dbReference>
<dbReference type="PANTHER" id="PTHR13318:SF190">
    <property type="entry name" value="PARTNER OF PAIRED, ISOFORM B"/>
    <property type="match status" value="1"/>
</dbReference>
<feature type="compositionally biased region" description="Basic residues" evidence="1">
    <location>
        <begin position="1161"/>
        <end position="1180"/>
    </location>
</feature>
<feature type="compositionally biased region" description="Basic and acidic residues" evidence="1">
    <location>
        <begin position="1208"/>
        <end position="1217"/>
    </location>
</feature>
<evidence type="ECO:0000256" key="2">
    <source>
        <dbReference type="SAM" id="Phobius"/>
    </source>
</evidence>
<feature type="compositionally biased region" description="Basic and acidic residues" evidence="1">
    <location>
        <begin position="1144"/>
        <end position="1160"/>
    </location>
</feature>
<proteinExistence type="predicted"/>
<keyword evidence="4" id="KW-1185">Reference proteome</keyword>
<feature type="transmembrane region" description="Helical" evidence="2">
    <location>
        <begin position="466"/>
        <end position="485"/>
    </location>
</feature>
<keyword evidence="2" id="KW-0472">Membrane</keyword>
<evidence type="ECO:0000256" key="1">
    <source>
        <dbReference type="SAM" id="MobiDB-lite"/>
    </source>
</evidence>
<dbReference type="SUPFAM" id="SSF52047">
    <property type="entry name" value="RNI-like"/>
    <property type="match status" value="1"/>
</dbReference>
<dbReference type="PANTHER" id="PTHR13318">
    <property type="entry name" value="PARTNER OF PAIRED, ISOFORM B-RELATED"/>
    <property type="match status" value="1"/>
</dbReference>
<feature type="region of interest" description="Disordered" evidence="1">
    <location>
        <begin position="1099"/>
        <end position="1226"/>
    </location>
</feature>
<accession>A0ABP0PAW5</accession>